<evidence type="ECO:0000313" key="3">
    <source>
        <dbReference type="WBParaSite" id="nRc.2.0.1.t17317-RA"/>
    </source>
</evidence>
<dbReference type="WBParaSite" id="nRc.2.0.1.t17317-RA">
    <property type="protein sequence ID" value="nRc.2.0.1.t17317-RA"/>
    <property type="gene ID" value="nRc.2.0.1.g17317"/>
</dbReference>
<dbReference type="Proteomes" id="UP000887565">
    <property type="component" value="Unplaced"/>
</dbReference>
<reference evidence="3" key="1">
    <citation type="submission" date="2022-11" db="UniProtKB">
        <authorList>
            <consortium name="WormBaseParasite"/>
        </authorList>
    </citation>
    <scope>IDENTIFICATION</scope>
</reference>
<accession>A0A915IU19</accession>
<dbReference type="GO" id="GO:0005634">
    <property type="term" value="C:nucleus"/>
    <property type="evidence" value="ECO:0007669"/>
    <property type="project" value="UniProtKB-SubCell"/>
</dbReference>
<sequence>MRQYERKLGARKYIDYDSETLQQVIDACKDGMSIGRAIVVYIVPKATLARRVKGMDKAPGHLTALTKEEENIFCEHIMLVAEWGYPMMQTDLRQFVKNYLKKKGVANSTFDDNLPGTDWANKFLQRHKDQLSTRLANNIKQARASVGPDVMNKYFRHLALT</sequence>
<organism evidence="2 3">
    <name type="scientific">Romanomermis culicivorax</name>
    <name type="common">Nematode worm</name>
    <dbReference type="NCBI Taxonomy" id="13658"/>
    <lineage>
        <taxon>Eukaryota</taxon>
        <taxon>Metazoa</taxon>
        <taxon>Ecdysozoa</taxon>
        <taxon>Nematoda</taxon>
        <taxon>Enoplea</taxon>
        <taxon>Dorylaimia</taxon>
        <taxon>Mermithida</taxon>
        <taxon>Mermithoidea</taxon>
        <taxon>Mermithidae</taxon>
        <taxon>Romanomermis</taxon>
    </lineage>
</organism>
<comment type="subcellular location">
    <subcellularLocation>
        <location evidence="1">Nucleus</location>
    </subcellularLocation>
</comment>
<dbReference type="OMA" id="ENIFCEH"/>
<name>A0A915IU19_ROMCU</name>
<proteinExistence type="predicted"/>
<evidence type="ECO:0000313" key="2">
    <source>
        <dbReference type="Proteomes" id="UP000887565"/>
    </source>
</evidence>
<dbReference type="Gene3D" id="1.10.10.60">
    <property type="entry name" value="Homeodomain-like"/>
    <property type="match status" value="1"/>
</dbReference>
<dbReference type="AlphaFoldDB" id="A0A915IU19"/>
<protein>
    <submittedName>
        <fullName evidence="3">HTH CENPB-type domain-containing protein</fullName>
    </submittedName>
</protein>
<dbReference type="InterPro" id="IPR009057">
    <property type="entry name" value="Homeodomain-like_sf"/>
</dbReference>
<dbReference type="SUPFAM" id="SSF46689">
    <property type="entry name" value="Homeodomain-like"/>
    <property type="match status" value="1"/>
</dbReference>
<evidence type="ECO:0000256" key="1">
    <source>
        <dbReference type="ARBA" id="ARBA00004123"/>
    </source>
</evidence>
<keyword evidence="2" id="KW-1185">Reference proteome</keyword>